<dbReference type="GO" id="GO:0071555">
    <property type="term" value="P:cell wall organization"/>
    <property type="evidence" value="ECO:0007669"/>
    <property type="project" value="UniProtKB-KW"/>
</dbReference>
<dbReference type="FunFam" id="3.40.630.40:FF:000001">
    <property type="entry name" value="N-acetylmuramoyl-L-alanine amidase"/>
    <property type="match status" value="1"/>
</dbReference>
<dbReference type="AlphaFoldDB" id="A0A9E9P3F7"/>
<dbReference type="GO" id="GO:0030288">
    <property type="term" value="C:outer membrane-bounded periplasmic space"/>
    <property type="evidence" value="ECO:0007669"/>
    <property type="project" value="TreeGrafter"/>
</dbReference>
<dbReference type="InterPro" id="IPR050695">
    <property type="entry name" value="N-acetylmuramoyl_amidase_3"/>
</dbReference>
<dbReference type="KEGG" id="ovb:NB640_04825"/>
<evidence type="ECO:0000256" key="2">
    <source>
        <dbReference type="ARBA" id="ARBA00004418"/>
    </source>
</evidence>
<dbReference type="Pfam" id="PF11741">
    <property type="entry name" value="AMIN"/>
    <property type="match status" value="1"/>
</dbReference>
<evidence type="ECO:0000256" key="4">
    <source>
        <dbReference type="ARBA" id="ARBA00011901"/>
    </source>
</evidence>
<keyword evidence="13" id="KW-1185">Reference proteome</keyword>
<dbReference type="CDD" id="cd02696">
    <property type="entry name" value="MurNAc-LAA"/>
    <property type="match status" value="1"/>
</dbReference>
<comment type="similarity">
    <text evidence="3">Belongs to the N-acetylmuramoyl-L-alanine amidase 3 family.</text>
</comment>
<dbReference type="SMART" id="SM00646">
    <property type="entry name" value="Ami_3"/>
    <property type="match status" value="1"/>
</dbReference>
<keyword evidence="7 12" id="KW-0378">Hydrolase</keyword>
<reference evidence="12" key="1">
    <citation type="journal article" date="2022" name="Front. Microbiol.">
        <title>New perspectives on an old grouping: The genomic and phenotypic variability of Oxalobacter formigenes and the implications for calcium oxalate stone prevention.</title>
        <authorList>
            <person name="Chmiel J.A."/>
            <person name="Carr C."/>
            <person name="Stuivenberg G.A."/>
            <person name="Venema R."/>
            <person name="Chanyi R.M."/>
            <person name="Al K.F."/>
            <person name="Giguere D."/>
            <person name="Say H."/>
            <person name="Akouris P.P."/>
            <person name="Dominguez Romero S.A."/>
            <person name="Kwong A."/>
            <person name="Tai V."/>
            <person name="Koval S.F."/>
            <person name="Razvi H."/>
            <person name="Bjazevic J."/>
            <person name="Burton J.P."/>
        </authorList>
    </citation>
    <scope>NUCLEOTIDE SEQUENCE</scope>
    <source>
        <strain evidence="12">WoOx3</strain>
    </source>
</reference>
<keyword evidence="8" id="KW-0961">Cell wall biogenesis/degradation</keyword>
<dbReference type="GO" id="GO:0008745">
    <property type="term" value="F:N-acetylmuramoyl-L-alanine amidase activity"/>
    <property type="evidence" value="ECO:0007669"/>
    <property type="project" value="UniProtKB-EC"/>
</dbReference>
<dbReference type="InterPro" id="IPR002508">
    <property type="entry name" value="MurNAc-LAA_cat"/>
</dbReference>
<evidence type="ECO:0000256" key="7">
    <source>
        <dbReference type="ARBA" id="ARBA00022801"/>
    </source>
</evidence>
<dbReference type="EMBL" id="CP098242">
    <property type="protein sequence ID" value="WAW10962.1"/>
    <property type="molecule type" value="Genomic_DNA"/>
</dbReference>
<evidence type="ECO:0000256" key="1">
    <source>
        <dbReference type="ARBA" id="ARBA00001561"/>
    </source>
</evidence>
<dbReference type="Pfam" id="PF01520">
    <property type="entry name" value="Amidase_3"/>
    <property type="match status" value="1"/>
</dbReference>
<keyword evidence="5" id="KW-0732">Signal</keyword>
<feature type="region of interest" description="Disordered" evidence="10">
    <location>
        <begin position="157"/>
        <end position="187"/>
    </location>
</feature>
<dbReference type="Proteomes" id="UP001156215">
    <property type="component" value="Chromosome"/>
</dbReference>
<sequence length="430" mass="47611">MIRDHHNLLKKITGVFFSLVLSFAVVLPAWGAKVLAVRVWPAQDYTRITLEHDGEIKTSHFTLNNPDRLVVEIEGIDLNPALKELVAKIQTDDPYVKQARVGQTKPNVVRIVFDLREAVKPQVFTLKPVDKYQHRLVLDLYPTAPVDPIAALIRSSEANNKTRKQPAPVVEEKTESAPKAVASKPEKNTDKIQLNRMVTVVLDPGHGGEDPGAIGHRGSREKDVVLSIARRLKTRIEQEPNMRVVMTRNGDYFVPLHVRVEKARQAQADLFISIHADAFIEPRANGSSVFVLSEKGASSTTAKWLAKKENDADLIGGVNIKNHNRQLASVLLDLSTTAQIKDSLKLGSAVLNEIGGINRLHKSHVEQAGFAVLKAPDIPSILVETAFISNPEEEAKLNDGGHQEKIADAIMNGVRKYFAKNPPKTRNKMM</sequence>
<organism evidence="12 13">
    <name type="scientific">Oxalobacter vibrioformis</name>
    <dbReference type="NCBI Taxonomy" id="933080"/>
    <lineage>
        <taxon>Bacteria</taxon>
        <taxon>Pseudomonadati</taxon>
        <taxon>Pseudomonadota</taxon>
        <taxon>Betaproteobacteria</taxon>
        <taxon>Burkholderiales</taxon>
        <taxon>Oxalobacteraceae</taxon>
        <taxon>Oxalobacter</taxon>
    </lineage>
</organism>
<dbReference type="Gene3D" id="2.60.40.3500">
    <property type="match status" value="1"/>
</dbReference>
<dbReference type="PANTHER" id="PTHR30404">
    <property type="entry name" value="N-ACETYLMURAMOYL-L-ALANINE AMIDASE"/>
    <property type="match status" value="1"/>
</dbReference>
<comment type="subcellular location">
    <subcellularLocation>
        <location evidence="2">Periplasm</location>
    </subcellularLocation>
</comment>
<accession>A0A9E9P3F7</accession>
<evidence type="ECO:0000256" key="9">
    <source>
        <dbReference type="ARBA" id="ARBA00074581"/>
    </source>
</evidence>
<evidence type="ECO:0000256" key="6">
    <source>
        <dbReference type="ARBA" id="ARBA00022764"/>
    </source>
</evidence>
<dbReference type="GO" id="GO:0009253">
    <property type="term" value="P:peptidoglycan catabolic process"/>
    <property type="evidence" value="ECO:0007669"/>
    <property type="project" value="InterPro"/>
</dbReference>
<evidence type="ECO:0000256" key="10">
    <source>
        <dbReference type="SAM" id="MobiDB-lite"/>
    </source>
</evidence>
<protein>
    <recommendedName>
        <fullName evidence="9">N-acetylmuramoyl-L-alanine amidase AmiC</fullName>
        <ecNumber evidence="4">3.5.1.28</ecNumber>
    </recommendedName>
</protein>
<evidence type="ECO:0000256" key="3">
    <source>
        <dbReference type="ARBA" id="ARBA00010860"/>
    </source>
</evidence>
<evidence type="ECO:0000256" key="5">
    <source>
        <dbReference type="ARBA" id="ARBA00022729"/>
    </source>
</evidence>
<comment type="catalytic activity">
    <reaction evidence="1">
        <text>Hydrolyzes the link between N-acetylmuramoyl residues and L-amino acid residues in certain cell-wall glycopeptides.</text>
        <dbReference type="EC" id="3.5.1.28"/>
    </reaction>
</comment>
<proteinExistence type="inferred from homology"/>
<dbReference type="SUPFAM" id="SSF53187">
    <property type="entry name" value="Zn-dependent exopeptidases"/>
    <property type="match status" value="1"/>
</dbReference>
<evidence type="ECO:0000313" key="13">
    <source>
        <dbReference type="Proteomes" id="UP001156215"/>
    </source>
</evidence>
<dbReference type="EC" id="3.5.1.28" evidence="4"/>
<feature type="domain" description="MurNAc-LAA" evidence="11">
    <location>
        <begin position="260"/>
        <end position="415"/>
    </location>
</feature>
<evidence type="ECO:0000259" key="11">
    <source>
        <dbReference type="SMART" id="SM00646"/>
    </source>
</evidence>
<keyword evidence="6" id="KW-0574">Periplasm</keyword>
<dbReference type="PANTHER" id="PTHR30404:SF0">
    <property type="entry name" value="N-ACETYLMURAMOYL-L-ALANINE AMIDASE AMIC"/>
    <property type="match status" value="1"/>
</dbReference>
<evidence type="ECO:0000313" key="12">
    <source>
        <dbReference type="EMBL" id="WAW10962.1"/>
    </source>
</evidence>
<evidence type="ECO:0000256" key="8">
    <source>
        <dbReference type="ARBA" id="ARBA00023316"/>
    </source>
</evidence>
<dbReference type="Gene3D" id="3.40.630.40">
    <property type="entry name" value="Zn-dependent exopeptidases"/>
    <property type="match status" value="1"/>
</dbReference>
<dbReference type="RefSeq" id="WP_269310042.1">
    <property type="nucleotide sequence ID" value="NZ_CP098242.1"/>
</dbReference>
<name>A0A9E9P3F7_9BURK</name>
<gene>
    <name evidence="12" type="ORF">NB640_04825</name>
</gene>
<dbReference type="InterPro" id="IPR021731">
    <property type="entry name" value="AMIN_dom"/>
</dbReference>